<reference evidence="3" key="1">
    <citation type="journal article" date="2021" name="Int. J. Syst. Evol. Microbiol.">
        <title>Actinocatenispora comari sp. nov., an endophytic actinomycete isolated from aerial parts of Comarum salesowianum.</title>
        <authorList>
            <person name="Oyunbileg N."/>
            <person name="Iizaka Y."/>
            <person name="Hamada M."/>
            <person name="Davaapurev B.O."/>
            <person name="Fukumoto A."/>
            <person name="Tsetseg B."/>
            <person name="Kato F."/>
            <person name="Tamura T."/>
            <person name="Batkhuu J."/>
            <person name="Anzai Y."/>
        </authorList>
    </citation>
    <scope>NUCLEOTIDE SEQUENCE [LARGE SCALE GENOMIC DNA]</scope>
    <source>
        <strain evidence="3">NUM-2625</strain>
    </source>
</reference>
<dbReference type="Proteomes" id="UP000614996">
    <property type="component" value="Unassembled WGS sequence"/>
</dbReference>
<dbReference type="InterPro" id="IPR045175">
    <property type="entry name" value="M28_fam"/>
</dbReference>
<name>A0A8J4AGX4_9ACTN</name>
<keyword evidence="2" id="KW-0645">Protease</keyword>
<sequence>MSTPAATRGHDATRRLVDTVGQLAADRFTGRRVGTAGGRAARQWLAGQLRAAGAATRVETFPVTGVRELTGTPTLAYQGRPLTHRRDWAEHVTGAGLPVEVTGSVITTDAGDWRGRFVLVPGLDAALTARAADRRAAGVLVPRGVDEAGWMPKMITGPAPLPLPLPVVSLRADLHAELAAAGDDVAQLTGRIPVQVVSTTGANLHGVFCRPAPGGRSVLLTAHYDGVGDDPQQRFPAAADNASGVAVVLEAARRLAGTLPAGTGLAVALLDAEEAGALGSAHHVAHLAGEFAVGTTVLNVDGAAHLDGAAAIEAGGPADELLDALDTAGRAVGVALRAGPMASDNRRYAAAGLPAVGIGMGMPGYQTPAETPDRVEPDTLSAATRLVTATVRALIDRTRR</sequence>
<accession>A0A8J4AGX4</accession>
<evidence type="ECO:0000313" key="3">
    <source>
        <dbReference type="Proteomes" id="UP000614996"/>
    </source>
</evidence>
<proteinExistence type="predicted"/>
<feature type="domain" description="Peptidase M28" evidence="1">
    <location>
        <begin position="215"/>
        <end position="390"/>
    </location>
</feature>
<dbReference type="Gene3D" id="3.50.30.30">
    <property type="match status" value="1"/>
</dbReference>
<dbReference type="InterPro" id="IPR007484">
    <property type="entry name" value="Peptidase_M28"/>
</dbReference>
<protein>
    <submittedName>
        <fullName evidence="2">Aminopeptidase</fullName>
    </submittedName>
</protein>
<comment type="caution">
    <text evidence="2">The sequence shown here is derived from an EMBL/GenBank/DDBJ whole genome shotgun (WGS) entry which is preliminary data.</text>
</comment>
<dbReference type="AlphaFoldDB" id="A0A8J4AGX4"/>
<dbReference type="RefSeq" id="WP_207128504.1">
    <property type="nucleotide sequence ID" value="NZ_BOPO01000128.1"/>
</dbReference>
<evidence type="ECO:0000259" key="1">
    <source>
        <dbReference type="Pfam" id="PF04389"/>
    </source>
</evidence>
<dbReference type="GO" id="GO:0008235">
    <property type="term" value="F:metalloexopeptidase activity"/>
    <property type="evidence" value="ECO:0007669"/>
    <property type="project" value="InterPro"/>
</dbReference>
<dbReference type="EMBL" id="BOPO01000128">
    <property type="protein sequence ID" value="GIL30913.1"/>
    <property type="molecule type" value="Genomic_DNA"/>
</dbReference>
<keyword evidence="2" id="KW-0378">Hydrolase</keyword>
<dbReference type="GO" id="GO:0004177">
    <property type="term" value="F:aminopeptidase activity"/>
    <property type="evidence" value="ECO:0007669"/>
    <property type="project" value="UniProtKB-KW"/>
</dbReference>
<dbReference type="Pfam" id="PF04389">
    <property type="entry name" value="Peptidase_M28"/>
    <property type="match status" value="1"/>
</dbReference>
<dbReference type="GO" id="GO:0006508">
    <property type="term" value="P:proteolysis"/>
    <property type="evidence" value="ECO:0007669"/>
    <property type="project" value="InterPro"/>
</dbReference>
<dbReference type="PANTHER" id="PTHR12147">
    <property type="entry name" value="METALLOPEPTIDASE M28 FAMILY MEMBER"/>
    <property type="match status" value="1"/>
</dbReference>
<keyword evidence="3" id="KW-1185">Reference proteome</keyword>
<gene>
    <name evidence="2" type="ORF">NUM_61670</name>
</gene>
<organism evidence="2 3">
    <name type="scientific">Actinocatenispora comari</name>
    <dbReference type="NCBI Taxonomy" id="2807577"/>
    <lineage>
        <taxon>Bacteria</taxon>
        <taxon>Bacillati</taxon>
        <taxon>Actinomycetota</taxon>
        <taxon>Actinomycetes</taxon>
        <taxon>Micromonosporales</taxon>
        <taxon>Micromonosporaceae</taxon>
        <taxon>Actinocatenispora</taxon>
    </lineage>
</organism>
<dbReference type="PANTHER" id="PTHR12147:SF26">
    <property type="entry name" value="PEPTIDASE M28 DOMAIN-CONTAINING PROTEIN"/>
    <property type="match status" value="1"/>
</dbReference>
<dbReference type="Gene3D" id="3.40.630.10">
    <property type="entry name" value="Zn peptidases"/>
    <property type="match status" value="1"/>
</dbReference>
<keyword evidence="2" id="KW-0031">Aminopeptidase</keyword>
<evidence type="ECO:0000313" key="2">
    <source>
        <dbReference type="EMBL" id="GIL30913.1"/>
    </source>
</evidence>
<dbReference type="SUPFAM" id="SSF53187">
    <property type="entry name" value="Zn-dependent exopeptidases"/>
    <property type="match status" value="1"/>
</dbReference>